<feature type="transmembrane region" description="Helical" evidence="1">
    <location>
        <begin position="81"/>
        <end position="101"/>
    </location>
</feature>
<evidence type="ECO:0000256" key="1">
    <source>
        <dbReference type="SAM" id="Phobius"/>
    </source>
</evidence>
<reference evidence="2 3" key="1">
    <citation type="submission" date="2018-08" db="EMBL/GenBank/DDBJ databases">
        <title>A genome reference for cultivated species of the human gut microbiota.</title>
        <authorList>
            <person name="Zou Y."/>
            <person name="Xue W."/>
            <person name="Luo G."/>
        </authorList>
    </citation>
    <scope>NUCLEOTIDE SEQUENCE [LARGE SCALE GENOMIC DNA]</scope>
    <source>
        <strain evidence="2 3">AM50-4</strain>
    </source>
</reference>
<dbReference type="EMBL" id="QSEE01000028">
    <property type="protein sequence ID" value="RGZ44254.1"/>
    <property type="molecule type" value="Genomic_DNA"/>
</dbReference>
<evidence type="ECO:0000313" key="3">
    <source>
        <dbReference type="Proteomes" id="UP000283684"/>
    </source>
</evidence>
<evidence type="ECO:0000313" key="2">
    <source>
        <dbReference type="EMBL" id="RGZ44254.1"/>
    </source>
</evidence>
<dbReference type="Proteomes" id="UP000283684">
    <property type="component" value="Unassembled WGS sequence"/>
</dbReference>
<comment type="caution">
    <text evidence="2">The sequence shown here is derived from an EMBL/GenBank/DDBJ whole genome shotgun (WGS) entry which is preliminary data.</text>
</comment>
<keyword evidence="1" id="KW-0472">Membrane</keyword>
<protein>
    <submittedName>
        <fullName evidence="2">Uncharacterized protein</fullName>
    </submittedName>
</protein>
<gene>
    <name evidence="2" type="ORF">DW988_19305</name>
</gene>
<accession>A0A413N6V2</accession>
<sequence>MMNKSKNKDKLLNDIRNNSFDYNAGSHATMIADFERDGLVIVSRTKDGVDCDITDMGDSFLCDGGYVAIAKKEKKKKVLKWTVEAITAIAIGVIVSLIVALK</sequence>
<organism evidence="2 3">
    <name type="scientific">Bacteroides uniformis</name>
    <dbReference type="NCBI Taxonomy" id="820"/>
    <lineage>
        <taxon>Bacteria</taxon>
        <taxon>Pseudomonadati</taxon>
        <taxon>Bacteroidota</taxon>
        <taxon>Bacteroidia</taxon>
        <taxon>Bacteroidales</taxon>
        <taxon>Bacteroidaceae</taxon>
        <taxon>Bacteroides</taxon>
    </lineage>
</organism>
<name>A0A413N6V2_BACUN</name>
<proteinExistence type="predicted"/>
<keyword evidence="1" id="KW-0812">Transmembrane</keyword>
<dbReference type="AlphaFoldDB" id="A0A413N6V2"/>
<keyword evidence="1" id="KW-1133">Transmembrane helix</keyword>